<accession>A0A6G8R131</accession>
<dbReference type="GeneID" id="55628241"/>
<reference evidence="1 2" key="1">
    <citation type="submission" date="2020-02" db="EMBL/GenBank/DDBJ databases">
        <authorList>
            <person name="Tolsma S."/>
            <person name="Caruso S.M."/>
            <person name="Garlena R.A."/>
            <person name="Russell D.A."/>
            <person name="Pope W.H."/>
            <person name="Jacobs-Se D."/>
            <person name="Hatfull G.F."/>
            <person name="Noordewier B."/>
        </authorList>
    </citation>
    <scope>NUCLEOTIDE SEQUENCE [LARGE SCALE GENOMIC DNA]</scope>
</reference>
<dbReference type="EMBL" id="MT024863">
    <property type="protein sequence ID" value="QIN93897.1"/>
    <property type="molecule type" value="Genomic_DNA"/>
</dbReference>
<proteinExistence type="predicted"/>
<evidence type="ECO:0000313" key="1">
    <source>
        <dbReference type="EMBL" id="QIN93897.1"/>
    </source>
</evidence>
<evidence type="ECO:0000313" key="2">
    <source>
        <dbReference type="Proteomes" id="UP000500873"/>
    </source>
</evidence>
<protein>
    <submittedName>
        <fullName evidence="1">Uncharacterized protein</fullName>
    </submittedName>
</protein>
<name>A0A6G8R131_9CAUD</name>
<dbReference type="RefSeq" id="YP_009857397.1">
    <property type="nucleotide sequence ID" value="NC_048860.1"/>
</dbReference>
<organism evidence="1 2">
    <name type="scientific">Microbacterium phage Arete</name>
    <dbReference type="NCBI Taxonomy" id="2713257"/>
    <lineage>
        <taxon>Viruses</taxon>
        <taxon>Duplodnaviria</taxon>
        <taxon>Heunggongvirae</taxon>
        <taxon>Uroviricota</taxon>
        <taxon>Caudoviricetes</taxon>
        <taxon>Burrovirus</taxon>
        <taxon>Burrovirus arete</taxon>
    </lineage>
</organism>
<gene>
    <name evidence="1" type="primary">14</name>
    <name evidence="1" type="ORF">SEA_ARETE_14</name>
</gene>
<sequence>MRIRLTYTDPNTGEQVSSIYNWNDFVEWIEGWADYTGPNSFHAETIS</sequence>
<keyword evidence="2" id="KW-1185">Reference proteome</keyword>
<dbReference type="KEGG" id="vg:55628241"/>
<dbReference type="Proteomes" id="UP000500873">
    <property type="component" value="Segment"/>
</dbReference>